<dbReference type="GO" id="GO:0016491">
    <property type="term" value="F:oxidoreductase activity"/>
    <property type="evidence" value="ECO:0007669"/>
    <property type="project" value="UniProtKB-KW"/>
</dbReference>
<dbReference type="EMBL" id="NKCZ01000105">
    <property type="protein sequence ID" value="POD84044.1"/>
    <property type="molecule type" value="Genomic_DNA"/>
</dbReference>
<dbReference type="Gene3D" id="1.20.1700.20">
    <property type="match status" value="1"/>
</dbReference>
<keyword evidence="1" id="KW-0560">Oxidoreductase</keyword>
<organism evidence="1 2">
    <name type="scientific">Lactiplantibacillus plantarum subsp. plantarum</name>
    <dbReference type="NCBI Taxonomy" id="337330"/>
    <lineage>
        <taxon>Bacteria</taxon>
        <taxon>Bacillati</taxon>
        <taxon>Bacillota</taxon>
        <taxon>Bacilli</taxon>
        <taxon>Lactobacillales</taxon>
        <taxon>Lactobacillaceae</taxon>
        <taxon>Lactiplantibacillus</taxon>
    </lineage>
</organism>
<sequence length="70" mass="7855">MPALSLIKRDYTQVYDKYIALGPNARGKVGGLGFSYDVSPEYDELKDILGEYDRGINEGCPKLDQDKRVV</sequence>
<dbReference type="AlphaFoldDB" id="A0A2S3U603"/>
<dbReference type="SUPFAM" id="SSF53706">
    <property type="entry name" value="Formate dehydrogenase/DMSO reductase, domains 1-3"/>
    <property type="match status" value="1"/>
</dbReference>
<accession>A0A2S3U603</accession>
<evidence type="ECO:0000313" key="2">
    <source>
        <dbReference type="Proteomes" id="UP000236990"/>
    </source>
</evidence>
<gene>
    <name evidence="1" type="ORF">S101258_01812</name>
</gene>
<reference evidence="1 2" key="1">
    <citation type="submission" date="2017-06" db="EMBL/GenBank/DDBJ databases">
        <title>Genome sequence of Lactobacillus plantarum subsp. plantarum strain SRCM101258.</title>
        <authorList>
            <person name="Cho S.H."/>
        </authorList>
    </citation>
    <scope>NUCLEOTIDE SEQUENCE [LARGE SCALE GENOMIC DNA]</scope>
    <source>
        <strain evidence="1 2">SRCM101258</strain>
    </source>
</reference>
<proteinExistence type="predicted"/>
<evidence type="ECO:0000313" key="1">
    <source>
        <dbReference type="EMBL" id="POD84044.1"/>
    </source>
</evidence>
<dbReference type="EC" id="1.7.99.4" evidence="1"/>
<name>A0A2S3U603_LACPN</name>
<dbReference type="Proteomes" id="UP000236990">
    <property type="component" value="Unassembled WGS sequence"/>
</dbReference>
<comment type="caution">
    <text evidence="1">The sequence shown here is derived from an EMBL/GenBank/DDBJ whole genome shotgun (WGS) entry which is preliminary data.</text>
</comment>
<protein>
    <submittedName>
        <fullName evidence="1">Nitrate reductase</fullName>
        <ecNumber evidence="1">1.7.99.4</ecNumber>
    </submittedName>
</protein>